<dbReference type="InterPro" id="IPR036938">
    <property type="entry name" value="PAP2/HPO_sf"/>
</dbReference>
<dbReference type="InterPro" id="IPR000326">
    <property type="entry name" value="PAP2/HPO"/>
</dbReference>
<keyword evidence="9" id="KW-1185">Reference proteome</keyword>
<feature type="transmembrane region" description="Helical" evidence="6">
    <location>
        <begin position="65"/>
        <end position="88"/>
    </location>
</feature>
<feature type="transmembrane region" description="Helical" evidence="6">
    <location>
        <begin position="16"/>
        <end position="36"/>
    </location>
</feature>
<evidence type="ECO:0000256" key="4">
    <source>
        <dbReference type="ARBA" id="ARBA00022989"/>
    </source>
</evidence>
<dbReference type="Pfam" id="PF01569">
    <property type="entry name" value="PAP2"/>
    <property type="match status" value="1"/>
</dbReference>
<organism evidence="8 9">
    <name type="scientific">Aspergillus keveii</name>
    <dbReference type="NCBI Taxonomy" id="714993"/>
    <lineage>
        <taxon>Eukaryota</taxon>
        <taxon>Fungi</taxon>
        <taxon>Dikarya</taxon>
        <taxon>Ascomycota</taxon>
        <taxon>Pezizomycotina</taxon>
        <taxon>Eurotiomycetes</taxon>
        <taxon>Eurotiomycetidae</taxon>
        <taxon>Eurotiales</taxon>
        <taxon>Aspergillaceae</taxon>
        <taxon>Aspergillus</taxon>
        <taxon>Aspergillus subgen. Nidulantes</taxon>
    </lineage>
</organism>
<dbReference type="PANTHER" id="PTHR10165">
    <property type="entry name" value="LIPID PHOSPHATE PHOSPHATASE"/>
    <property type="match status" value="1"/>
</dbReference>
<evidence type="ECO:0000259" key="7">
    <source>
        <dbReference type="SMART" id="SM00014"/>
    </source>
</evidence>
<dbReference type="CDD" id="cd03390">
    <property type="entry name" value="PAP2_containing_1_like"/>
    <property type="match status" value="1"/>
</dbReference>
<reference evidence="8 9" key="1">
    <citation type="submission" date="2024-07" db="EMBL/GenBank/DDBJ databases">
        <title>Section-level genome sequencing and comparative genomics of Aspergillus sections Usti and Cavernicolus.</title>
        <authorList>
            <consortium name="Lawrence Berkeley National Laboratory"/>
            <person name="Nybo J.L."/>
            <person name="Vesth T.C."/>
            <person name="Theobald S."/>
            <person name="Frisvad J.C."/>
            <person name="Larsen T.O."/>
            <person name="Kjaerboelling I."/>
            <person name="Rothschild-Mancinelli K."/>
            <person name="Lyhne E.K."/>
            <person name="Kogle M.E."/>
            <person name="Barry K."/>
            <person name="Clum A."/>
            <person name="Na H."/>
            <person name="Ledsgaard L."/>
            <person name="Lin J."/>
            <person name="Lipzen A."/>
            <person name="Kuo A."/>
            <person name="Riley R."/>
            <person name="Mondo S."/>
            <person name="Labutti K."/>
            <person name="Haridas S."/>
            <person name="Pangalinan J."/>
            <person name="Salamov A.A."/>
            <person name="Simmons B.A."/>
            <person name="Magnuson J.K."/>
            <person name="Chen J."/>
            <person name="Drula E."/>
            <person name="Henrissat B."/>
            <person name="Wiebenga A."/>
            <person name="Lubbers R.J."/>
            <person name="Gomes A.C."/>
            <person name="Makela M.R."/>
            <person name="Stajich J."/>
            <person name="Grigoriev I.V."/>
            <person name="Mortensen U.H."/>
            <person name="De Vries R.P."/>
            <person name="Baker S.E."/>
            <person name="Andersen M.R."/>
        </authorList>
    </citation>
    <scope>NUCLEOTIDE SEQUENCE [LARGE SCALE GENOMIC DNA]</scope>
    <source>
        <strain evidence="8 9">CBS 209.92</strain>
    </source>
</reference>
<name>A0ABR4FJV9_9EURO</name>
<feature type="transmembrane region" description="Helical" evidence="6">
    <location>
        <begin position="296"/>
        <end position="315"/>
    </location>
</feature>
<evidence type="ECO:0000256" key="3">
    <source>
        <dbReference type="ARBA" id="ARBA00022692"/>
    </source>
</evidence>
<dbReference type="EMBL" id="JBFTWV010000230">
    <property type="protein sequence ID" value="KAL2783520.1"/>
    <property type="molecule type" value="Genomic_DNA"/>
</dbReference>
<dbReference type="PANTHER" id="PTHR10165:SF154">
    <property type="entry name" value="PAP2 DOMAIN PROTEIN (AFU_ORTHOLOGUE AFUA_1G09730)"/>
    <property type="match status" value="1"/>
</dbReference>
<gene>
    <name evidence="8" type="ORF">BJX66DRAFT_349362</name>
</gene>
<comment type="caution">
    <text evidence="8">The sequence shown here is derived from an EMBL/GenBank/DDBJ whole genome shotgun (WGS) entry which is preliminary data.</text>
</comment>
<keyword evidence="4 6" id="KW-1133">Transmembrane helix</keyword>
<evidence type="ECO:0000256" key="2">
    <source>
        <dbReference type="ARBA" id="ARBA00008816"/>
    </source>
</evidence>
<comment type="similarity">
    <text evidence="2">Belongs to the PA-phosphatase related phosphoesterase family.</text>
</comment>
<feature type="domain" description="Phosphatidic acid phosphatase type 2/haloperoxidase" evidence="7">
    <location>
        <begin position="115"/>
        <end position="237"/>
    </location>
</feature>
<evidence type="ECO:0000256" key="1">
    <source>
        <dbReference type="ARBA" id="ARBA00004141"/>
    </source>
</evidence>
<comment type="subcellular location">
    <subcellularLocation>
        <location evidence="1">Membrane</location>
        <topology evidence="1">Multi-pass membrane protein</topology>
    </subcellularLocation>
</comment>
<evidence type="ECO:0000313" key="9">
    <source>
        <dbReference type="Proteomes" id="UP001610563"/>
    </source>
</evidence>
<keyword evidence="3 6" id="KW-0812">Transmembrane</keyword>
<accession>A0ABR4FJV9</accession>
<evidence type="ECO:0000313" key="8">
    <source>
        <dbReference type="EMBL" id="KAL2783520.1"/>
    </source>
</evidence>
<dbReference type="SMART" id="SM00014">
    <property type="entry name" value="acidPPc"/>
    <property type="match status" value="1"/>
</dbReference>
<feature type="transmembrane region" description="Helical" evidence="6">
    <location>
        <begin position="203"/>
        <end position="222"/>
    </location>
</feature>
<dbReference type="SUPFAM" id="SSF48317">
    <property type="entry name" value="Acid phosphatase/Vanadium-dependent haloperoxidase"/>
    <property type="match status" value="1"/>
</dbReference>
<dbReference type="Proteomes" id="UP001610563">
    <property type="component" value="Unassembled WGS sequence"/>
</dbReference>
<evidence type="ECO:0000256" key="6">
    <source>
        <dbReference type="SAM" id="Phobius"/>
    </source>
</evidence>
<sequence>MPTSQNGHHRNSVKVIFSYVLDWIVLIVVGVVSYIIGDLEPHKRPFSLTDPNISLPYSQSETVPLWFLGILAGAVPFAIILIVTLVFVPGAAIPGHTPTSLIWRRKLWELHIGTLGFITAHIIAFFFTQGMKNLFGKPRPDLLSRCQPDMGNAAAHAVGGFAGESMAGQLYSTSICQQEDADILHDGFRSYPSGHSSASAAGLVYLSLFLASKLTVAIPFFFPSASSKGAFHAAFPSRMAKTDPPGDKPDNNQLQSLRTQAAAPPLYLLALTLAPFALSIYISASRWFDFRHHGFDILFGYFIGLVAAIYVFRYYHLPISGGPGWAWGPRSNDRAFWAGVGRNATDGWKS</sequence>
<feature type="transmembrane region" description="Helical" evidence="6">
    <location>
        <begin position="266"/>
        <end position="284"/>
    </location>
</feature>
<feature type="transmembrane region" description="Helical" evidence="6">
    <location>
        <begin position="108"/>
        <end position="127"/>
    </location>
</feature>
<evidence type="ECO:0000256" key="5">
    <source>
        <dbReference type="ARBA" id="ARBA00023136"/>
    </source>
</evidence>
<protein>
    <submittedName>
        <fullName evidence="8">Phosphatidic acid phosphatase type 2/haloperoxidase</fullName>
    </submittedName>
</protein>
<keyword evidence="5 6" id="KW-0472">Membrane</keyword>
<proteinExistence type="inferred from homology"/>
<dbReference type="InterPro" id="IPR043216">
    <property type="entry name" value="PAP-like"/>
</dbReference>
<dbReference type="Gene3D" id="1.20.144.10">
    <property type="entry name" value="Phosphatidic acid phosphatase type 2/haloperoxidase"/>
    <property type="match status" value="1"/>
</dbReference>